<feature type="transmembrane region" description="Helical" evidence="1">
    <location>
        <begin position="181"/>
        <end position="198"/>
    </location>
</feature>
<evidence type="ECO:0000256" key="1">
    <source>
        <dbReference type="SAM" id="Phobius"/>
    </source>
</evidence>
<dbReference type="EMBL" id="JAHWGI010000409">
    <property type="protein sequence ID" value="KAK3915184.1"/>
    <property type="molecule type" value="Genomic_DNA"/>
</dbReference>
<feature type="transmembrane region" description="Helical" evidence="1">
    <location>
        <begin position="83"/>
        <end position="102"/>
    </location>
</feature>
<dbReference type="GO" id="GO:0003746">
    <property type="term" value="F:translation elongation factor activity"/>
    <property type="evidence" value="ECO:0007669"/>
    <property type="project" value="UniProtKB-KW"/>
</dbReference>
<sequence length="358" mass="38956">MSGTGDAVRAARTLGAGALAVWRCLALVGGVLAVAPVRGWPGRSTPCGTASACTTLLAAVIFEIWLCWYRMAWHSTSDRKTMASINFVLALFHVLKLCAVVRRRRALVDVLECLRLYGARLPLGVRGAAATLALASVVPAHMAVFVTNSAIFRSVFVGQLGSAKATVFLVTYVLEKLQWSVAFVLMLYPMVVVGSLSADLRRGCSRTMALRLRQQSSWPGPHESIVLVVLCTLVSPSMYLAGSLMEMSRPNPSKKALIEGIIGILYILNLAVFSFFCVWFFSESGALKEDLQGFLVKAKSLERKEAGEVSMFINQIDRQHMFSIWGTLDIDKKFTVAIILAATTHVAVLIQMDKPAIG</sequence>
<reference evidence="2" key="1">
    <citation type="submission" date="2021-07" db="EMBL/GenBank/DDBJ databases">
        <authorList>
            <person name="Catto M.A."/>
            <person name="Jacobson A."/>
            <person name="Kennedy G."/>
            <person name="Labadie P."/>
            <person name="Hunt B.G."/>
            <person name="Srinivasan R."/>
        </authorList>
    </citation>
    <scope>NUCLEOTIDE SEQUENCE</scope>
    <source>
        <strain evidence="2">PL_HMW_Pooled</strain>
        <tissue evidence="2">Head</tissue>
    </source>
</reference>
<feature type="transmembrane region" description="Helical" evidence="1">
    <location>
        <begin position="150"/>
        <end position="174"/>
    </location>
</feature>
<keyword evidence="1" id="KW-0472">Membrane</keyword>
<gene>
    <name evidence="2" type="ORF">KUF71_024483</name>
</gene>
<evidence type="ECO:0000313" key="3">
    <source>
        <dbReference type="Proteomes" id="UP001219518"/>
    </source>
</evidence>
<dbReference type="Proteomes" id="UP001219518">
    <property type="component" value="Unassembled WGS sequence"/>
</dbReference>
<keyword evidence="2" id="KW-0251">Elongation factor</keyword>
<keyword evidence="1" id="KW-1133">Transmembrane helix</keyword>
<evidence type="ECO:0000313" key="2">
    <source>
        <dbReference type="EMBL" id="KAK3915184.1"/>
    </source>
</evidence>
<keyword evidence="3" id="KW-1185">Reference proteome</keyword>
<proteinExistence type="predicted"/>
<reference evidence="2" key="2">
    <citation type="journal article" date="2023" name="BMC Genomics">
        <title>Pest status, molecular evolution, and epigenetic factors derived from the genome assembly of Frankliniella fusca, a thysanopteran phytovirus vector.</title>
        <authorList>
            <person name="Catto M.A."/>
            <person name="Labadie P.E."/>
            <person name="Jacobson A.L."/>
            <person name="Kennedy G.G."/>
            <person name="Srinivasan R."/>
            <person name="Hunt B.G."/>
        </authorList>
    </citation>
    <scope>NUCLEOTIDE SEQUENCE</scope>
    <source>
        <strain evidence="2">PL_HMW_Pooled</strain>
    </source>
</reference>
<dbReference type="AlphaFoldDB" id="A0AAE1LDY1"/>
<comment type="caution">
    <text evidence="2">The sequence shown here is derived from an EMBL/GenBank/DDBJ whole genome shotgun (WGS) entry which is preliminary data.</text>
</comment>
<keyword evidence="2" id="KW-0648">Protein biosynthesis</keyword>
<organism evidence="2 3">
    <name type="scientific">Frankliniella fusca</name>
    <dbReference type="NCBI Taxonomy" id="407009"/>
    <lineage>
        <taxon>Eukaryota</taxon>
        <taxon>Metazoa</taxon>
        <taxon>Ecdysozoa</taxon>
        <taxon>Arthropoda</taxon>
        <taxon>Hexapoda</taxon>
        <taxon>Insecta</taxon>
        <taxon>Pterygota</taxon>
        <taxon>Neoptera</taxon>
        <taxon>Paraneoptera</taxon>
        <taxon>Thysanoptera</taxon>
        <taxon>Terebrantia</taxon>
        <taxon>Thripoidea</taxon>
        <taxon>Thripidae</taxon>
        <taxon>Frankliniella</taxon>
    </lineage>
</organism>
<keyword evidence="1" id="KW-0812">Transmembrane</keyword>
<protein>
    <submittedName>
        <fullName evidence="2">Elongation factor 4</fullName>
    </submittedName>
</protein>
<feature type="transmembrane region" description="Helical" evidence="1">
    <location>
        <begin position="225"/>
        <end position="244"/>
    </location>
</feature>
<feature type="transmembrane region" description="Helical" evidence="1">
    <location>
        <begin position="123"/>
        <end position="144"/>
    </location>
</feature>
<feature type="transmembrane region" description="Helical" evidence="1">
    <location>
        <begin position="20"/>
        <end position="37"/>
    </location>
</feature>
<accession>A0AAE1LDY1</accession>
<name>A0AAE1LDY1_9NEOP</name>
<feature type="transmembrane region" description="Helical" evidence="1">
    <location>
        <begin position="49"/>
        <end position="71"/>
    </location>
</feature>
<feature type="transmembrane region" description="Helical" evidence="1">
    <location>
        <begin position="256"/>
        <end position="281"/>
    </location>
</feature>